<dbReference type="CDD" id="cd07328">
    <property type="entry name" value="M48_Ste24p_like"/>
    <property type="match status" value="1"/>
</dbReference>
<dbReference type="Gene3D" id="3.30.2010.10">
    <property type="entry name" value="Metalloproteases ('zincins'), catalytic domain"/>
    <property type="match status" value="1"/>
</dbReference>
<comment type="cofactor">
    <cofactor evidence="11">
        <name>Zn(2+)</name>
        <dbReference type="ChEBI" id="CHEBI:29105"/>
    </cofactor>
    <text evidence="11">Binds 1 zinc ion per subunit.</text>
</comment>
<evidence type="ECO:0000256" key="10">
    <source>
        <dbReference type="ARBA" id="ARBA00023136"/>
    </source>
</evidence>
<evidence type="ECO:0000256" key="3">
    <source>
        <dbReference type="ARBA" id="ARBA00022670"/>
    </source>
</evidence>
<keyword evidence="5" id="KW-0479">Metal-binding</keyword>
<keyword evidence="6 11" id="KW-0378">Hydrolase</keyword>
<dbReference type="Proteomes" id="UP000730482">
    <property type="component" value="Unassembled WGS sequence"/>
</dbReference>
<evidence type="ECO:0000256" key="7">
    <source>
        <dbReference type="ARBA" id="ARBA00022833"/>
    </source>
</evidence>
<keyword evidence="3 11" id="KW-0645">Protease</keyword>
<keyword evidence="9 11" id="KW-0482">Metalloprotease</keyword>
<sequence>MGLGIRAVVAALLIAVFYVLLAAVTWFGVVMVHDAVSDHAYSGSRRVFAACFGLLFVVPAVRVVVAAVRRRAPGYPGVEVTRDAQPELWGFIEALAAACRVPTPTRIVVTGQADAAAESSAALFGTVRRERTVYLGLPLLAVLDTAQAAAVVCHELGHHARGESRLSALTYRSGDALVATVVSGGMRGINTITDALFRAFAGLYFSVTFALRRRQELAADALAARVAGTEATAAALEALPLIGVSHVVYIFGNESGPIDGGLDPAADLPRFRDFYRIALAEVTLADEEPRRRFDSHPPIAERVAAVRRTDNAPAVSIPSGPALDLVRTPETVAVAAAEALRSAR</sequence>
<evidence type="ECO:0000256" key="12">
    <source>
        <dbReference type="SAM" id="Phobius"/>
    </source>
</evidence>
<evidence type="ECO:0000313" key="15">
    <source>
        <dbReference type="Proteomes" id="UP000730482"/>
    </source>
</evidence>
<keyword evidence="10 12" id="KW-0472">Membrane</keyword>
<keyword evidence="15" id="KW-1185">Reference proteome</keyword>
<dbReference type="PANTHER" id="PTHR43221:SF1">
    <property type="entry name" value="PROTEASE HTPX"/>
    <property type="match status" value="1"/>
</dbReference>
<dbReference type="InterPro" id="IPR001915">
    <property type="entry name" value="Peptidase_M48"/>
</dbReference>
<keyword evidence="4 12" id="KW-0812">Transmembrane</keyword>
<dbReference type="EMBL" id="JAAFYZ010000092">
    <property type="protein sequence ID" value="MBS2550126.1"/>
    <property type="molecule type" value="Genomic_DNA"/>
</dbReference>
<keyword evidence="2" id="KW-1003">Cell membrane</keyword>
<keyword evidence="7 11" id="KW-0862">Zinc</keyword>
<comment type="subcellular location">
    <subcellularLocation>
        <location evidence="1">Cell membrane</location>
        <topology evidence="1">Multi-pass membrane protein</topology>
    </subcellularLocation>
</comment>
<feature type="domain" description="Peptidase M48" evidence="13">
    <location>
        <begin position="87"/>
        <end position="308"/>
    </location>
</feature>
<proteinExistence type="inferred from homology"/>
<keyword evidence="8 12" id="KW-1133">Transmembrane helix</keyword>
<comment type="caution">
    <text evidence="14">The sequence shown here is derived from an EMBL/GenBank/DDBJ whole genome shotgun (WGS) entry which is preliminary data.</text>
</comment>
<feature type="transmembrane region" description="Helical" evidence="12">
    <location>
        <begin position="47"/>
        <end position="68"/>
    </location>
</feature>
<evidence type="ECO:0000313" key="14">
    <source>
        <dbReference type="EMBL" id="MBS2550126.1"/>
    </source>
</evidence>
<feature type="transmembrane region" description="Helical" evidence="12">
    <location>
        <begin position="7"/>
        <end position="27"/>
    </location>
</feature>
<evidence type="ECO:0000259" key="13">
    <source>
        <dbReference type="Pfam" id="PF01435"/>
    </source>
</evidence>
<dbReference type="RefSeq" id="WP_212012303.1">
    <property type="nucleotide sequence ID" value="NZ_JAAFYZ010000092.1"/>
</dbReference>
<gene>
    <name evidence="14" type="ORF">KGQ19_24985</name>
</gene>
<evidence type="ECO:0000256" key="11">
    <source>
        <dbReference type="RuleBase" id="RU003983"/>
    </source>
</evidence>
<evidence type="ECO:0000256" key="2">
    <source>
        <dbReference type="ARBA" id="ARBA00022475"/>
    </source>
</evidence>
<dbReference type="Pfam" id="PF01435">
    <property type="entry name" value="Peptidase_M48"/>
    <property type="match status" value="1"/>
</dbReference>
<evidence type="ECO:0000256" key="8">
    <source>
        <dbReference type="ARBA" id="ARBA00022989"/>
    </source>
</evidence>
<comment type="similarity">
    <text evidence="11">Belongs to the peptidase M48 family.</text>
</comment>
<evidence type="ECO:0000256" key="4">
    <source>
        <dbReference type="ARBA" id="ARBA00022692"/>
    </source>
</evidence>
<dbReference type="InterPro" id="IPR050083">
    <property type="entry name" value="HtpX_protease"/>
</dbReference>
<dbReference type="PANTHER" id="PTHR43221">
    <property type="entry name" value="PROTEASE HTPX"/>
    <property type="match status" value="1"/>
</dbReference>
<evidence type="ECO:0000256" key="5">
    <source>
        <dbReference type="ARBA" id="ARBA00022723"/>
    </source>
</evidence>
<protein>
    <submittedName>
        <fullName evidence="14">M48 family metallopeptidase</fullName>
    </submittedName>
</protein>
<organism evidence="14 15">
    <name type="scientific">Catenulispora pinistramenti</name>
    <dbReference type="NCBI Taxonomy" id="2705254"/>
    <lineage>
        <taxon>Bacteria</taxon>
        <taxon>Bacillati</taxon>
        <taxon>Actinomycetota</taxon>
        <taxon>Actinomycetes</taxon>
        <taxon>Catenulisporales</taxon>
        <taxon>Catenulisporaceae</taxon>
        <taxon>Catenulispora</taxon>
    </lineage>
</organism>
<name>A0ABS5KVQ6_9ACTN</name>
<evidence type="ECO:0000256" key="9">
    <source>
        <dbReference type="ARBA" id="ARBA00023049"/>
    </source>
</evidence>
<evidence type="ECO:0000256" key="1">
    <source>
        <dbReference type="ARBA" id="ARBA00004651"/>
    </source>
</evidence>
<accession>A0ABS5KVQ6</accession>
<evidence type="ECO:0000256" key="6">
    <source>
        <dbReference type="ARBA" id="ARBA00022801"/>
    </source>
</evidence>
<reference evidence="14 15" key="1">
    <citation type="submission" date="2020-02" db="EMBL/GenBank/DDBJ databases">
        <title>Acidophilic actinobacteria isolated from forest soil.</title>
        <authorList>
            <person name="Golinska P."/>
        </authorList>
    </citation>
    <scope>NUCLEOTIDE SEQUENCE [LARGE SCALE GENOMIC DNA]</scope>
    <source>
        <strain evidence="14 15">NL8</strain>
    </source>
</reference>